<name>A0A2P7QWJ8_9SPHN</name>
<dbReference type="InterPro" id="IPR012318">
    <property type="entry name" value="HTH_CRP"/>
</dbReference>
<evidence type="ECO:0000313" key="5">
    <source>
        <dbReference type="EMBL" id="PSJ42319.1"/>
    </source>
</evidence>
<proteinExistence type="predicted"/>
<dbReference type="Proteomes" id="UP000241167">
    <property type="component" value="Unassembled WGS sequence"/>
</dbReference>
<comment type="caution">
    <text evidence="5">The sequence shown here is derived from an EMBL/GenBank/DDBJ whole genome shotgun (WGS) entry which is preliminary data.</text>
</comment>
<keyword evidence="3" id="KW-0804">Transcription</keyword>
<dbReference type="Pfam" id="PF13545">
    <property type="entry name" value="HTH_Crp_2"/>
    <property type="match status" value="1"/>
</dbReference>
<keyword evidence="1" id="KW-0805">Transcription regulation</keyword>
<dbReference type="EMBL" id="PXYI01000002">
    <property type="protein sequence ID" value="PSJ42319.1"/>
    <property type="molecule type" value="Genomic_DNA"/>
</dbReference>
<sequence>MISDVSPFRQLVAKLRRLAPIDEADEAAVLALPHRVGRARARDYLIREGSKPHECCALIDGYAARSKLGVNGGRQIVSFHIPGDILDIQHLFLERADHNVQVISDATLVWVPMAAMRALATQRPTIGTAFWRDALIDASIFREWVLNVGRRDAKTRIAHMLCEFIVRRAAAGLGTAEQTQLPFSQEEIGDATGLTSVHVNRMLRELAEAGLIVRKGRSLEIVDWDGFRRAAGFDAAYLHLAA</sequence>
<dbReference type="RefSeq" id="WP_106512480.1">
    <property type="nucleotide sequence ID" value="NZ_PXYI01000002.1"/>
</dbReference>
<dbReference type="GO" id="GO:0003677">
    <property type="term" value="F:DNA binding"/>
    <property type="evidence" value="ECO:0007669"/>
    <property type="project" value="UniProtKB-KW"/>
</dbReference>
<dbReference type="InterPro" id="IPR018490">
    <property type="entry name" value="cNMP-bd_dom_sf"/>
</dbReference>
<organism evidence="5 6">
    <name type="scientific">Allosphingosinicella deserti</name>
    <dbReference type="NCBI Taxonomy" id="2116704"/>
    <lineage>
        <taxon>Bacteria</taxon>
        <taxon>Pseudomonadati</taxon>
        <taxon>Pseudomonadota</taxon>
        <taxon>Alphaproteobacteria</taxon>
        <taxon>Sphingomonadales</taxon>
        <taxon>Sphingomonadaceae</taxon>
        <taxon>Allosphingosinicella</taxon>
    </lineage>
</organism>
<dbReference type="SUPFAM" id="SSF46785">
    <property type="entry name" value="Winged helix' DNA-binding domain"/>
    <property type="match status" value="1"/>
</dbReference>
<evidence type="ECO:0000256" key="3">
    <source>
        <dbReference type="ARBA" id="ARBA00023163"/>
    </source>
</evidence>
<dbReference type="PROSITE" id="PS51063">
    <property type="entry name" value="HTH_CRP_2"/>
    <property type="match status" value="1"/>
</dbReference>
<dbReference type="SUPFAM" id="SSF51206">
    <property type="entry name" value="cAMP-binding domain-like"/>
    <property type="match status" value="1"/>
</dbReference>
<dbReference type="CDD" id="cd00092">
    <property type="entry name" value="HTH_CRP"/>
    <property type="match status" value="1"/>
</dbReference>
<dbReference type="Pfam" id="PF00027">
    <property type="entry name" value="cNMP_binding"/>
    <property type="match status" value="1"/>
</dbReference>
<feature type="domain" description="HTH crp-type" evidence="4">
    <location>
        <begin position="151"/>
        <end position="225"/>
    </location>
</feature>
<dbReference type="SMART" id="SM00419">
    <property type="entry name" value="HTH_CRP"/>
    <property type="match status" value="1"/>
</dbReference>
<keyword evidence="6" id="KW-1185">Reference proteome</keyword>
<dbReference type="CDD" id="cd00038">
    <property type="entry name" value="CAP_ED"/>
    <property type="match status" value="1"/>
</dbReference>
<dbReference type="InterPro" id="IPR036388">
    <property type="entry name" value="WH-like_DNA-bd_sf"/>
</dbReference>
<dbReference type="GO" id="GO:0006355">
    <property type="term" value="P:regulation of DNA-templated transcription"/>
    <property type="evidence" value="ECO:0007669"/>
    <property type="project" value="InterPro"/>
</dbReference>
<dbReference type="OrthoDB" id="6155297at2"/>
<dbReference type="InterPro" id="IPR014710">
    <property type="entry name" value="RmlC-like_jellyroll"/>
</dbReference>
<reference evidence="5 6" key="1">
    <citation type="submission" date="2018-03" db="EMBL/GenBank/DDBJ databases">
        <title>The draft genome of Sphingosinicella sp. GL-C-18.</title>
        <authorList>
            <person name="Liu L."/>
            <person name="Li L."/>
            <person name="Liang L."/>
            <person name="Zhang X."/>
            <person name="Wang T."/>
        </authorList>
    </citation>
    <scope>NUCLEOTIDE SEQUENCE [LARGE SCALE GENOMIC DNA]</scope>
    <source>
        <strain evidence="5 6">GL-C-18</strain>
    </source>
</reference>
<evidence type="ECO:0000313" key="6">
    <source>
        <dbReference type="Proteomes" id="UP000241167"/>
    </source>
</evidence>
<dbReference type="InterPro" id="IPR036390">
    <property type="entry name" value="WH_DNA-bd_sf"/>
</dbReference>
<protein>
    <submittedName>
        <fullName evidence="5">Crp/Fnr family transcriptional regulator</fullName>
    </submittedName>
</protein>
<gene>
    <name evidence="5" type="ORF">C7I55_07280</name>
</gene>
<dbReference type="AlphaFoldDB" id="A0A2P7QWJ8"/>
<evidence type="ECO:0000256" key="1">
    <source>
        <dbReference type="ARBA" id="ARBA00023015"/>
    </source>
</evidence>
<dbReference type="Gene3D" id="2.60.120.10">
    <property type="entry name" value="Jelly Rolls"/>
    <property type="match status" value="1"/>
</dbReference>
<dbReference type="Gene3D" id="1.10.10.10">
    <property type="entry name" value="Winged helix-like DNA-binding domain superfamily/Winged helix DNA-binding domain"/>
    <property type="match status" value="1"/>
</dbReference>
<dbReference type="InterPro" id="IPR000595">
    <property type="entry name" value="cNMP-bd_dom"/>
</dbReference>
<evidence type="ECO:0000259" key="4">
    <source>
        <dbReference type="PROSITE" id="PS51063"/>
    </source>
</evidence>
<evidence type="ECO:0000256" key="2">
    <source>
        <dbReference type="ARBA" id="ARBA00023125"/>
    </source>
</evidence>
<keyword evidence="2" id="KW-0238">DNA-binding</keyword>
<accession>A0A2P7QWJ8</accession>